<comment type="caution">
    <text evidence="2">The sequence shown here is derived from an EMBL/GenBank/DDBJ whole genome shotgun (WGS) entry which is preliminary data.</text>
</comment>
<reference evidence="2 3" key="1">
    <citation type="journal article" date="2018" name="Environ. Microbiol.">
        <title>Ecological and genomic features of two widespread freshwater picocyanobacteria.</title>
        <authorList>
            <person name="Cabello-Yeves P.J."/>
            <person name="Picazo A."/>
            <person name="Camacho A."/>
            <person name="Callieri C."/>
            <person name="Rosselli R."/>
            <person name="Roda-Garcia J.J."/>
            <person name="Coutinho F.H."/>
            <person name="Rodriguez-Valera F."/>
        </authorList>
    </citation>
    <scope>NUCLEOTIDE SEQUENCE [LARGE SCALE GENOMIC DNA]</scope>
    <source>
        <strain evidence="2 3">Tous</strain>
    </source>
</reference>
<dbReference type="EMBL" id="PXXO01000016">
    <property type="protein sequence ID" value="PSJ04048.1"/>
    <property type="molecule type" value="Genomic_DNA"/>
</dbReference>
<accession>A0A2P7MS35</accession>
<dbReference type="Proteomes" id="UP000243002">
    <property type="component" value="Unassembled WGS sequence"/>
</dbReference>
<sequence length="167" mass="17628">MSRLARHGWCVATALVVPWLVLAAPGPLKLAGIPPAWSVLWLLPWALADGPLSGALAGAGLGLLLDALHPGSITQIPALALLGWWWGRLGRQGPPIERSFSLGLLALLGAALLGGSLILQSRLLGPWPLEPALHTWLAQTLLTALLAPLLCSLQLLLWRQQIQGGRG</sequence>
<keyword evidence="1" id="KW-0472">Membrane</keyword>
<dbReference type="RefSeq" id="WP_106632917.1">
    <property type="nucleotide sequence ID" value="NZ_PXXO01000016.1"/>
</dbReference>
<evidence type="ECO:0000313" key="2">
    <source>
        <dbReference type="EMBL" id="PSJ04048.1"/>
    </source>
</evidence>
<dbReference type="OrthoDB" id="541740at2"/>
<proteinExistence type="predicted"/>
<feature type="transmembrane region" description="Helical" evidence="1">
    <location>
        <begin position="139"/>
        <end position="158"/>
    </location>
</feature>
<feature type="transmembrane region" description="Helical" evidence="1">
    <location>
        <begin position="99"/>
        <end position="119"/>
    </location>
</feature>
<keyword evidence="1" id="KW-0812">Transmembrane</keyword>
<name>A0A2P7MS35_9CYAN</name>
<keyword evidence="3" id="KW-1185">Reference proteome</keyword>
<organism evidence="2 3">
    <name type="scientific">Cyanobium usitatum str. Tous</name>
    <dbReference type="NCBI Taxonomy" id="2116684"/>
    <lineage>
        <taxon>Bacteria</taxon>
        <taxon>Bacillati</taxon>
        <taxon>Cyanobacteriota</taxon>
        <taxon>Cyanophyceae</taxon>
        <taxon>Synechococcales</taxon>
        <taxon>Prochlorococcaceae</taxon>
        <taxon>Cyanobium</taxon>
    </lineage>
</organism>
<evidence type="ECO:0000256" key="1">
    <source>
        <dbReference type="SAM" id="Phobius"/>
    </source>
</evidence>
<gene>
    <name evidence="2" type="ORF">C7K55_11705</name>
</gene>
<keyword evidence="1" id="KW-1133">Transmembrane helix</keyword>
<dbReference type="AlphaFoldDB" id="A0A2P7MS35"/>
<evidence type="ECO:0000313" key="3">
    <source>
        <dbReference type="Proteomes" id="UP000243002"/>
    </source>
</evidence>
<protein>
    <submittedName>
        <fullName evidence="2">Rod shape-determining protein MreD</fullName>
    </submittedName>
</protein>
<feature type="transmembrane region" description="Helical" evidence="1">
    <location>
        <begin position="67"/>
        <end position="87"/>
    </location>
</feature>